<evidence type="ECO:0008006" key="4">
    <source>
        <dbReference type="Google" id="ProtNLM"/>
    </source>
</evidence>
<evidence type="ECO:0000256" key="1">
    <source>
        <dbReference type="SAM" id="Phobius"/>
    </source>
</evidence>
<evidence type="ECO:0000313" key="3">
    <source>
        <dbReference type="Proteomes" id="UP001259347"/>
    </source>
</evidence>
<proteinExistence type="predicted"/>
<name>A0ABU1SDA4_9MICO</name>
<sequence>MTDPALAPRPPLWGLIATWATGLVVAVAIGIIAPPASMMTWFIIGFGLCVLVSFAVQLARAEARGFILRVATGALGALLAMGVVSVGFGVGALFAV</sequence>
<comment type="caution">
    <text evidence="2">The sequence shown here is derived from an EMBL/GenBank/DDBJ whole genome shotgun (WGS) entry which is preliminary data.</text>
</comment>
<organism evidence="2 3">
    <name type="scientific">Microbacterium resistens</name>
    <dbReference type="NCBI Taxonomy" id="156977"/>
    <lineage>
        <taxon>Bacteria</taxon>
        <taxon>Bacillati</taxon>
        <taxon>Actinomycetota</taxon>
        <taxon>Actinomycetes</taxon>
        <taxon>Micrococcales</taxon>
        <taxon>Microbacteriaceae</taxon>
        <taxon>Microbacterium</taxon>
    </lineage>
</organism>
<evidence type="ECO:0000313" key="2">
    <source>
        <dbReference type="EMBL" id="MDR6867586.1"/>
    </source>
</evidence>
<protein>
    <recommendedName>
        <fullName evidence="4">DUF4190 domain-containing protein</fullName>
    </recommendedName>
</protein>
<feature type="transmembrane region" description="Helical" evidence="1">
    <location>
        <begin position="39"/>
        <end position="59"/>
    </location>
</feature>
<keyword evidence="1" id="KW-1133">Transmembrane helix</keyword>
<gene>
    <name evidence="2" type="ORF">J2Y69_002190</name>
</gene>
<keyword evidence="1" id="KW-0472">Membrane</keyword>
<reference evidence="2 3" key="1">
    <citation type="submission" date="2023-07" db="EMBL/GenBank/DDBJ databases">
        <title>Sorghum-associated microbial communities from plants grown in Nebraska, USA.</title>
        <authorList>
            <person name="Schachtman D."/>
        </authorList>
    </citation>
    <scope>NUCLEOTIDE SEQUENCE [LARGE SCALE GENOMIC DNA]</scope>
    <source>
        <strain evidence="2 3">2980</strain>
    </source>
</reference>
<dbReference type="RefSeq" id="WP_310020527.1">
    <property type="nucleotide sequence ID" value="NZ_JAVDUM010000009.1"/>
</dbReference>
<dbReference type="EMBL" id="JAVDUM010000009">
    <property type="protein sequence ID" value="MDR6867586.1"/>
    <property type="molecule type" value="Genomic_DNA"/>
</dbReference>
<keyword evidence="3" id="KW-1185">Reference proteome</keyword>
<dbReference type="Proteomes" id="UP001259347">
    <property type="component" value="Unassembled WGS sequence"/>
</dbReference>
<keyword evidence="1" id="KW-0812">Transmembrane</keyword>
<feature type="transmembrane region" description="Helical" evidence="1">
    <location>
        <begin position="12"/>
        <end position="33"/>
    </location>
</feature>
<accession>A0ABU1SDA4</accession>
<feature type="transmembrane region" description="Helical" evidence="1">
    <location>
        <begin position="66"/>
        <end position="95"/>
    </location>
</feature>